<keyword evidence="9" id="KW-1185">Reference proteome</keyword>
<reference evidence="9" key="1">
    <citation type="journal article" date="2019" name="Int. J. Syst. Evol. Microbiol.">
        <title>The Global Catalogue of Microorganisms (GCM) 10K type strain sequencing project: providing services to taxonomists for standard genome sequencing and annotation.</title>
        <authorList>
            <consortium name="The Broad Institute Genomics Platform"/>
            <consortium name="The Broad Institute Genome Sequencing Center for Infectious Disease"/>
            <person name="Wu L."/>
            <person name="Ma J."/>
        </authorList>
    </citation>
    <scope>NUCLEOTIDE SEQUENCE [LARGE SCALE GENOMIC DNA]</scope>
    <source>
        <strain evidence="9">JCM 18014</strain>
    </source>
</reference>
<evidence type="ECO:0000313" key="9">
    <source>
        <dbReference type="Proteomes" id="UP001500518"/>
    </source>
</evidence>
<sequence>MALTSPRITCSRAGRLVAGALWIGFFAMPIAAFSGADMLSVIVGALTLFVGAITASFSRRYMRSDPVEARFFGNLGLLVLAVLVLAFAGNVLLIALGWCLSGWALARLVGHSSGLEDASAARRRTMRSFVLGDGALLAALGLLAWHAGSIDLAVVADRAGSLSPFLLTLAALGLLIAAAARCALPPFSGWLMSSMTAPTPVSALMHAGLVNAGGFLLLRFAPVFEMADIARFAAVGTGLFAAFWGLGIMMVRPDIKGSIAGSTVAQMGFMIMSCGLGAYAAALWHLVAHGLFKAWLFLGSGSAIGMAGNRRSVLVDPKLATATAAMLFAGVGAAIFSGLASAGVVPLALGLLTGLTTLAAVLGGDLRGRTRIGLGAIIAGLFAVNGLGLLFAAKAFSSQPPALLGSWEALALLAVFLATWTAQHGRLAARRPLPPALYAALINAGALR</sequence>
<accession>A0ABP9K8Z3</accession>
<feature type="transmembrane region" description="Helical" evidence="6">
    <location>
        <begin position="319"/>
        <end position="338"/>
    </location>
</feature>
<evidence type="ECO:0000256" key="1">
    <source>
        <dbReference type="ARBA" id="ARBA00004127"/>
    </source>
</evidence>
<feature type="transmembrane region" description="Helical" evidence="6">
    <location>
        <begin position="263"/>
        <end position="284"/>
    </location>
</feature>
<organism evidence="8 9">
    <name type="scientific">Erythrobacter westpacificensis</name>
    <dbReference type="NCBI Taxonomy" id="1055231"/>
    <lineage>
        <taxon>Bacteria</taxon>
        <taxon>Pseudomonadati</taxon>
        <taxon>Pseudomonadota</taxon>
        <taxon>Alphaproteobacteria</taxon>
        <taxon>Sphingomonadales</taxon>
        <taxon>Erythrobacteraceae</taxon>
        <taxon>Erythrobacter/Porphyrobacter group</taxon>
        <taxon>Erythrobacter</taxon>
    </lineage>
</organism>
<dbReference type="PRINTS" id="PR01434">
    <property type="entry name" value="NADHDHGNASE5"/>
</dbReference>
<feature type="transmembrane region" description="Helical" evidence="6">
    <location>
        <begin position="201"/>
        <end position="220"/>
    </location>
</feature>
<evidence type="ECO:0000313" key="8">
    <source>
        <dbReference type="EMBL" id="GAA5053856.1"/>
    </source>
</evidence>
<evidence type="ECO:0000256" key="6">
    <source>
        <dbReference type="SAM" id="Phobius"/>
    </source>
</evidence>
<dbReference type="PANTHER" id="PTHR42829">
    <property type="entry name" value="NADH-UBIQUINONE OXIDOREDUCTASE CHAIN 5"/>
    <property type="match status" value="1"/>
</dbReference>
<dbReference type="Pfam" id="PF00361">
    <property type="entry name" value="Proton_antipo_M"/>
    <property type="match status" value="1"/>
</dbReference>
<feature type="transmembrane region" description="Helical" evidence="6">
    <location>
        <begin position="159"/>
        <end position="180"/>
    </location>
</feature>
<gene>
    <name evidence="8" type="ORF">GCM10023208_16110</name>
</gene>
<feature type="transmembrane region" description="Helical" evidence="6">
    <location>
        <begin position="344"/>
        <end position="362"/>
    </location>
</feature>
<feature type="transmembrane region" description="Helical" evidence="6">
    <location>
        <begin position="38"/>
        <end position="57"/>
    </location>
</feature>
<feature type="transmembrane region" description="Helical" evidence="6">
    <location>
        <begin position="69"/>
        <end position="86"/>
    </location>
</feature>
<comment type="caution">
    <text evidence="8">The sequence shown here is derived from an EMBL/GenBank/DDBJ whole genome shotgun (WGS) entry which is preliminary data.</text>
</comment>
<keyword evidence="4 6" id="KW-0472">Membrane</keyword>
<evidence type="ECO:0000256" key="5">
    <source>
        <dbReference type="RuleBase" id="RU000320"/>
    </source>
</evidence>
<evidence type="ECO:0000259" key="7">
    <source>
        <dbReference type="Pfam" id="PF00361"/>
    </source>
</evidence>
<feature type="transmembrane region" description="Helical" evidence="6">
    <location>
        <begin position="129"/>
        <end position="147"/>
    </location>
</feature>
<name>A0ABP9K8Z3_9SPHN</name>
<feature type="transmembrane region" description="Helical" evidence="6">
    <location>
        <begin position="402"/>
        <end position="422"/>
    </location>
</feature>
<proteinExistence type="predicted"/>
<feature type="transmembrane region" description="Helical" evidence="6">
    <location>
        <begin position="232"/>
        <end position="251"/>
    </location>
</feature>
<evidence type="ECO:0000256" key="2">
    <source>
        <dbReference type="ARBA" id="ARBA00022692"/>
    </source>
</evidence>
<comment type="subcellular location">
    <subcellularLocation>
        <location evidence="1">Endomembrane system</location>
        <topology evidence="1">Multi-pass membrane protein</topology>
    </subcellularLocation>
    <subcellularLocation>
        <location evidence="5">Membrane</location>
        <topology evidence="5">Multi-pass membrane protein</topology>
    </subcellularLocation>
</comment>
<evidence type="ECO:0000256" key="4">
    <source>
        <dbReference type="ARBA" id="ARBA00023136"/>
    </source>
</evidence>
<dbReference type="PANTHER" id="PTHR42829:SF1">
    <property type="entry name" value="INORGANIC CARBON TRANSPORTER SUBUNIT DABB-RELATED"/>
    <property type="match status" value="1"/>
</dbReference>
<dbReference type="EMBL" id="BAABHV010000010">
    <property type="protein sequence ID" value="GAA5053856.1"/>
    <property type="molecule type" value="Genomic_DNA"/>
</dbReference>
<dbReference type="Proteomes" id="UP001500518">
    <property type="component" value="Unassembled WGS sequence"/>
</dbReference>
<evidence type="ECO:0000256" key="3">
    <source>
        <dbReference type="ARBA" id="ARBA00022989"/>
    </source>
</evidence>
<keyword evidence="2 5" id="KW-0812">Transmembrane</keyword>
<feature type="transmembrane region" description="Helical" evidence="6">
    <location>
        <begin position="374"/>
        <end position="396"/>
    </location>
</feature>
<keyword evidence="3 6" id="KW-1133">Transmembrane helix</keyword>
<dbReference type="InterPro" id="IPR001750">
    <property type="entry name" value="ND/Mrp_TM"/>
</dbReference>
<dbReference type="RefSeq" id="WP_346032600.1">
    <property type="nucleotide sequence ID" value="NZ_BAABHV010000010.1"/>
</dbReference>
<protein>
    <submittedName>
        <fullName evidence="8">NADH dehydrogenase</fullName>
    </submittedName>
</protein>
<feature type="transmembrane region" description="Helical" evidence="6">
    <location>
        <begin position="12"/>
        <end position="32"/>
    </location>
</feature>
<dbReference type="InterPro" id="IPR003945">
    <property type="entry name" value="NU5C-like"/>
</dbReference>
<feature type="domain" description="NADH:quinone oxidoreductase/Mrp antiporter transmembrane" evidence="7">
    <location>
        <begin position="88"/>
        <end position="362"/>
    </location>
</feature>